<proteinExistence type="predicted"/>
<accession>M3D2T3</accession>
<dbReference type="RefSeq" id="XP_016759573.1">
    <property type="nucleotide sequence ID" value="XM_016900784.1"/>
</dbReference>
<reference evidence="2 3" key="1">
    <citation type="journal article" date="2012" name="PLoS Pathog.">
        <title>Diverse lifestyles and strategies of plant pathogenesis encoded in the genomes of eighteen Dothideomycetes fungi.</title>
        <authorList>
            <person name="Ohm R.A."/>
            <person name="Feau N."/>
            <person name="Henrissat B."/>
            <person name="Schoch C.L."/>
            <person name="Horwitz B.A."/>
            <person name="Barry K.W."/>
            <person name="Condon B.J."/>
            <person name="Copeland A.C."/>
            <person name="Dhillon B."/>
            <person name="Glaser F."/>
            <person name="Hesse C.N."/>
            <person name="Kosti I."/>
            <person name="LaButti K."/>
            <person name="Lindquist E.A."/>
            <person name="Lucas S."/>
            <person name="Salamov A.A."/>
            <person name="Bradshaw R.E."/>
            <person name="Ciuffetti L."/>
            <person name="Hamelin R.C."/>
            <person name="Kema G.H.J."/>
            <person name="Lawrence C."/>
            <person name="Scott J.A."/>
            <person name="Spatafora J.W."/>
            <person name="Turgeon B.G."/>
            <person name="de Wit P.J.G.M."/>
            <person name="Zhong S."/>
            <person name="Goodwin S.B."/>
            <person name="Grigoriev I.V."/>
        </authorList>
    </citation>
    <scope>NUCLEOTIDE SEQUENCE [LARGE SCALE GENOMIC DNA]</scope>
    <source>
        <strain evidence="2 3">SO2202</strain>
    </source>
</reference>
<evidence type="ECO:0000256" key="1">
    <source>
        <dbReference type="SAM" id="MobiDB-lite"/>
    </source>
</evidence>
<sequence>MTLDSVWSQLRGRFCVEAVGTPAVAGEHGETESGELLIPMLLGISQNCGFFTAAKGEGRSIASSDAPDVAEKLRKMPRVAGISKGYLRNCNRQLLQELSATLMRHRERRIANTRSPRPVQKSAKPEFRVSTSPE</sequence>
<protein>
    <submittedName>
        <fullName evidence="2">Uncharacterized protein</fullName>
    </submittedName>
</protein>
<dbReference type="EMBL" id="KB456266">
    <property type="protein sequence ID" value="EMF11452.1"/>
    <property type="molecule type" value="Genomic_DNA"/>
</dbReference>
<gene>
    <name evidence="2" type="ORF">SEPMUDRAFT_109523</name>
</gene>
<dbReference type="HOGENOM" id="CLU_1897523_0_0_1"/>
<evidence type="ECO:0000313" key="2">
    <source>
        <dbReference type="EMBL" id="EMF11452.1"/>
    </source>
</evidence>
<dbReference type="Proteomes" id="UP000016931">
    <property type="component" value="Unassembled WGS sequence"/>
</dbReference>
<keyword evidence="3" id="KW-1185">Reference proteome</keyword>
<name>M3D2T3_SPHMS</name>
<dbReference type="AlphaFoldDB" id="M3D2T3"/>
<evidence type="ECO:0000313" key="3">
    <source>
        <dbReference type="Proteomes" id="UP000016931"/>
    </source>
</evidence>
<dbReference type="GeneID" id="27897921"/>
<feature type="region of interest" description="Disordered" evidence="1">
    <location>
        <begin position="106"/>
        <end position="134"/>
    </location>
</feature>
<organism evidence="2 3">
    <name type="scientific">Sphaerulina musiva (strain SO2202)</name>
    <name type="common">Poplar stem canker fungus</name>
    <name type="synonym">Septoria musiva</name>
    <dbReference type="NCBI Taxonomy" id="692275"/>
    <lineage>
        <taxon>Eukaryota</taxon>
        <taxon>Fungi</taxon>
        <taxon>Dikarya</taxon>
        <taxon>Ascomycota</taxon>
        <taxon>Pezizomycotina</taxon>
        <taxon>Dothideomycetes</taxon>
        <taxon>Dothideomycetidae</taxon>
        <taxon>Mycosphaerellales</taxon>
        <taxon>Mycosphaerellaceae</taxon>
        <taxon>Sphaerulina</taxon>
    </lineage>
</organism>